<feature type="compositionally biased region" description="Polar residues" evidence="8">
    <location>
        <begin position="574"/>
        <end position="588"/>
    </location>
</feature>
<reference evidence="10 11" key="1">
    <citation type="journal article" date="2020" name="BMC Genomics">
        <title>Intraspecific diversification of the crop wild relative Brassica cretica Lam. using demographic model selection.</title>
        <authorList>
            <person name="Kioukis A."/>
            <person name="Michalopoulou V.A."/>
            <person name="Briers L."/>
            <person name="Pirintsos S."/>
            <person name="Studholme D.J."/>
            <person name="Pavlidis P."/>
            <person name="Sarris P.F."/>
        </authorList>
    </citation>
    <scope>NUCLEOTIDE SEQUENCE [LARGE SCALE GENOMIC DNA]</scope>
    <source>
        <strain evidence="11">cv. PFS-1207/04</strain>
    </source>
</reference>
<feature type="compositionally biased region" description="Polar residues" evidence="8">
    <location>
        <begin position="756"/>
        <end position="768"/>
    </location>
</feature>
<feature type="region of interest" description="Disordered" evidence="8">
    <location>
        <begin position="574"/>
        <end position="640"/>
    </location>
</feature>
<dbReference type="SUPFAM" id="SSF101936">
    <property type="entry name" value="DNA-binding pseudobarrel domain"/>
    <property type="match status" value="1"/>
</dbReference>
<keyword evidence="6 7" id="KW-0927">Auxin signaling pathway</keyword>
<dbReference type="EMBL" id="QGKV02000832">
    <property type="protein sequence ID" value="KAF3550844.1"/>
    <property type="molecule type" value="Genomic_DNA"/>
</dbReference>
<keyword evidence="4 7" id="KW-0804">Transcription</keyword>
<keyword evidence="11" id="KW-1185">Reference proteome</keyword>
<evidence type="ECO:0000313" key="10">
    <source>
        <dbReference type="EMBL" id="KAF3550844.1"/>
    </source>
</evidence>
<keyword evidence="5 7" id="KW-0539">Nucleus</keyword>
<sequence>MASSEVSMKGNRGRGENFSSAGYSDPTVAGEAQKIQSNRSVAAERVVDPEAALYRELWHACAGPLVTVPRQDDRVFYFPQGHIEQVEASTNQAAEQQMPLYVLPSKILCRVINVDLKAEADTDEVYAQITLLPEPVRDENAIEKEAPPPPPPRFQVHSFCKTLTASDTSTHGGFSVLRRHADECLPPLDMSRQPPTQELVAKDLHASEWRFRHIFRVYYKPRTSPSEFIVPFDQYTESVKNNYSIGMRFKMRFEGEEAPEQRFTGTIVGIEDSDPTRWAKSKWRSLKVRWDETTSIPRPDRVSPWKIEPALSPPALSPVPMPRPKRPRSNLASSTPDSSMRIREGSSKANMDPLPASGLSRVLQGQEYPTLRTKHVESVECDAPEYSVVWQSSTDDDKVDVVSASRRYENWISSGRHGPTCTDLLSGFGTNIEPPHGHQIPFYDRLSSSPSVAARKILSDQDGKFEYLANQWMMHSGLSLKLHESPKVPAASDASFQGIGNPNYGEYALPRAVTTENAAGNWPIRPRALNYFEEAVHAQAREHVTKRPAVVQEEAAKPRDGNCRLFGIPLVNNVNGTDTTLSQRNNLNDPAGPTQMASPKVQDLSDQSKGSKSTNDHREQGRPFPVSKPHPKDVQTKTNSCRSCTKVQKQGIALGRSVDLSKFQNYEELVTELDRLFEFNGELMAPKKDWLIVYTDDENDMMLVGDDPWQEFCCMVRKIFIYTKEEVRKMNPGTLCCRNEEEPVVGEGSDAKDAKSASNPSLSSAGNS</sequence>
<protein>
    <recommendedName>
        <fullName evidence="7">Auxin-responsive protein</fullName>
    </recommendedName>
</protein>
<comment type="subcellular location">
    <subcellularLocation>
        <location evidence="1 7">Nucleus</location>
    </subcellularLocation>
</comment>
<evidence type="ECO:0000256" key="2">
    <source>
        <dbReference type="ARBA" id="ARBA00023015"/>
    </source>
</evidence>
<feature type="domain" description="PB1" evidence="9">
    <location>
        <begin position="642"/>
        <end position="726"/>
    </location>
</feature>
<dbReference type="Pfam" id="PF06507">
    <property type="entry name" value="ARF_AD"/>
    <property type="match status" value="1"/>
</dbReference>
<proteinExistence type="inferred from homology"/>
<keyword evidence="3" id="KW-0238">DNA-binding</keyword>
<comment type="function">
    <text evidence="7">Aux/IAA proteins are short-lived transcriptional factors that function as repressors of early auxin response genes at low auxin concentrations.</text>
</comment>
<dbReference type="Gene3D" id="3.10.20.90">
    <property type="entry name" value="Phosphatidylinositol 3-kinase Catalytic Subunit, Chain A, domain 1"/>
    <property type="match status" value="1"/>
</dbReference>
<gene>
    <name evidence="10" type="ORF">DY000_02006159</name>
</gene>
<dbReference type="InterPro" id="IPR033389">
    <property type="entry name" value="AUX/IAA_dom"/>
</dbReference>
<organism evidence="10 11">
    <name type="scientific">Brassica cretica</name>
    <name type="common">Mustard</name>
    <dbReference type="NCBI Taxonomy" id="69181"/>
    <lineage>
        <taxon>Eukaryota</taxon>
        <taxon>Viridiplantae</taxon>
        <taxon>Streptophyta</taxon>
        <taxon>Embryophyta</taxon>
        <taxon>Tracheophyta</taxon>
        <taxon>Spermatophyta</taxon>
        <taxon>Magnoliopsida</taxon>
        <taxon>eudicotyledons</taxon>
        <taxon>Gunneridae</taxon>
        <taxon>Pentapetalae</taxon>
        <taxon>rosids</taxon>
        <taxon>malvids</taxon>
        <taxon>Brassicales</taxon>
        <taxon>Brassicaceae</taxon>
        <taxon>Brassiceae</taxon>
        <taxon>Brassica</taxon>
    </lineage>
</organism>
<evidence type="ECO:0000256" key="8">
    <source>
        <dbReference type="SAM" id="MobiDB-lite"/>
    </source>
</evidence>
<evidence type="ECO:0000256" key="5">
    <source>
        <dbReference type="ARBA" id="ARBA00023242"/>
    </source>
</evidence>
<comment type="similarity">
    <text evidence="7">Belongs to the Aux/IAA family.</text>
</comment>
<accession>A0ABQ7CGV9</accession>
<dbReference type="PANTHER" id="PTHR31384">
    <property type="entry name" value="AUXIN RESPONSE FACTOR 4-RELATED"/>
    <property type="match status" value="1"/>
</dbReference>
<evidence type="ECO:0000313" key="11">
    <source>
        <dbReference type="Proteomes" id="UP000266723"/>
    </source>
</evidence>
<keyword evidence="7" id="KW-0678">Repressor</keyword>
<evidence type="ECO:0000259" key="9">
    <source>
        <dbReference type="PROSITE" id="PS51745"/>
    </source>
</evidence>
<evidence type="ECO:0000256" key="4">
    <source>
        <dbReference type="ARBA" id="ARBA00023163"/>
    </source>
</evidence>
<feature type="compositionally biased region" description="Polar residues" evidence="8">
    <location>
        <begin position="604"/>
        <end position="613"/>
    </location>
</feature>
<dbReference type="PANTHER" id="PTHR31384:SF79">
    <property type="entry name" value="AUXIN RESPONSE FACTOR 2"/>
    <property type="match status" value="1"/>
</dbReference>
<dbReference type="Proteomes" id="UP000266723">
    <property type="component" value="Unassembled WGS sequence"/>
</dbReference>
<dbReference type="InterPro" id="IPR015300">
    <property type="entry name" value="DNA-bd_pseudobarrel_sf"/>
</dbReference>
<dbReference type="InterPro" id="IPR053793">
    <property type="entry name" value="PB1-like"/>
</dbReference>
<evidence type="ECO:0000256" key="3">
    <source>
        <dbReference type="ARBA" id="ARBA00023125"/>
    </source>
</evidence>
<dbReference type="Gene3D" id="2.40.330.10">
    <property type="entry name" value="DNA-binding pseudobarrel domain"/>
    <property type="match status" value="1"/>
</dbReference>
<feature type="region of interest" description="Disordered" evidence="8">
    <location>
        <begin position="1"/>
        <end position="39"/>
    </location>
</feature>
<feature type="compositionally biased region" description="Pro residues" evidence="8">
    <location>
        <begin position="311"/>
        <end position="322"/>
    </location>
</feature>
<feature type="region of interest" description="Disordered" evidence="8">
    <location>
        <begin position="299"/>
        <end position="357"/>
    </location>
</feature>
<feature type="region of interest" description="Disordered" evidence="8">
    <location>
        <begin position="743"/>
        <end position="768"/>
    </location>
</feature>
<dbReference type="InterPro" id="IPR010525">
    <property type="entry name" value="ARF_dom"/>
</dbReference>
<comment type="caution">
    <text evidence="10">The sequence shown here is derived from an EMBL/GenBank/DDBJ whole genome shotgun (WGS) entry which is preliminary data.</text>
</comment>
<evidence type="ECO:0000256" key="7">
    <source>
        <dbReference type="RuleBase" id="RU004549"/>
    </source>
</evidence>
<evidence type="ECO:0000256" key="1">
    <source>
        <dbReference type="ARBA" id="ARBA00004123"/>
    </source>
</evidence>
<name>A0ABQ7CGV9_BRACR</name>
<comment type="subunit">
    <text evidence="7">Homodimers and heterodimers.</text>
</comment>
<evidence type="ECO:0000256" key="6">
    <source>
        <dbReference type="ARBA" id="ARBA00023294"/>
    </source>
</evidence>
<dbReference type="SUPFAM" id="SSF54277">
    <property type="entry name" value="CAD &amp; PB1 domains"/>
    <property type="match status" value="1"/>
</dbReference>
<keyword evidence="2 7" id="KW-0805">Transcription regulation</keyword>
<dbReference type="PROSITE" id="PS51745">
    <property type="entry name" value="PB1"/>
    <property type="match status" value="1"/>
</dbReference>
<dbReference type="Gene3D" id="2.30.30.1040">
    <property type="match status" value="1"/>
</dbReference>
<dbReference type="InterPro" id="IPR044835">
    <property type="entry name" value="ARF_plant"/>
</dbReference>
<dbReference type="Pfam" id="PF02309">
    <property type="entry name" value="AUX_IAA"/>
    <property type="match status" value="1"/>
</dbReference>